<dbReference type="SMART" id="SM00228">
    <property type="entry name" value="PDZ"/>
    <property type="match status" value="1"/>
</dbReference>
<evidence type="ECO:0000256" key="10">
    <source>
        <dbReference type="ARBA" id="ARBA00023136"/>
    </source>
</evidence>
<feature type="transmembrane region" description="Helical" evidence="11">
    <location>
        <begin position="186"/>
        <end position="213"/>
    </location>
</feature>
<evidence type="ECO:0000256" key="5">
    <source>
        <dbReference type="ARBA" id="ARBA00022692"/>
    </source>
</evidence>
<evidence type="ECO:0000256" key="11">
    <source>
        <dbReference type="SAM" id="Phobius"/>
    </source>
</evidence>
<gene>
    <name evidence="13" type="ORF">ATJ78_1901</name>
</gene>
<evidence type="ECO:0000256" key="1">
    <source>
        <dbReference type="ARBA" id="ARBA00001947"/>
    </source>
</evidence>
<evidence type="ECO:0000256" key="7">
    <source>
        <dbReference type="ARBA" id="ARBA00022833"/>
    </source>
</evidence>
<dbReference type="SUPFAM" id="SSF50156">
    <property type="entry name" value="PDZ domain-like"/>
    <property type="match status" value="1"/>
</dbReference>
<dbReference type="Pfam" id="PF02163">
    <property type="entry name" value="Peptidase_M50"/>
    <property type="match status" value="1"/>
</dbReference>
<dbReference type="GO" id="GO:0016020">
    <property type="term" value="C:membrane"/>
    <property type="evidence" value="ECO:0007669"/>
    <property type="project" value="UniProtKB-SubCell"/>
</dbReference>
<comment type="caution">
    <text evidence="13">The sequence shown here is derived from an EMBL/GenBank/DDBJ whole genome shotgun (WGS) entry which is preliminary data.</text>
</comment>
<comment type="similarity">
    <text evidence="3">Belongs to the peptidase M50B family.</text>
</comment>
<dbReference type="PANTHER" id="PTHR42837">
    <property type="entry name" value="REGULATOR OF SIGMA-E PROTEASE RSEP"/>
    <property type="match status" value="1"/>
</dbReference>
<keyword evidence="5 11" id="KW-0812">Transmembrane</keyword>
<keyword evidence="4 13" id="KW-0645">Protease</keyword>
<feature type="transmembrane region" description="Helical" evidence="11">
    <location>
        <begin position="26"/>
        <end position="46"/>
    </location>
</feature>
<evidence type="ECO:0000313" key="14">
    <source>
        <dbReference type="Proteomes" id="UP000221369"/>
    </source>
</evidence>
<dbReference type="PANTHER" id="PTHR42837:SF2">
    <property type="entry name" value="MEMBRANE METALLOPROTEASE ARASP2, CHLOROPLASTIC-RELATED"/>
    <property type="match status" value="1"/>
</dbReference>
<dbReference type="InterPro" id="IPR001478">
    <property type="entry name" value="PDZ"/>
</dbReference>
<dbReference type="Gene3D" id="2.30.42.10">
    <property type="match status" value="1"/>
</dbReference>
<evidence type="ECO:0000256" key="8">
    <source>
        <dbReference type="ARBA" id="ARBA00022989"/>
    </source>
</evidence>
<evidence type="ECO:0000256" key="4">
    <source>
        <dbReference type="ARBA" id="ARBA00022670"/>
    </source>
</evidence>
<organism evidence="13 14">
    <name type="scientific">Paramicrobacterium agarici</name>
    <dbReference type="NCBI Taxonomy" id="630514"/>
    <lineage>
        <taxon>Bacteria</taxon>
        <taxon>Bacillati</taxon>
        <taxon>Actinomycetota</taxon>
        <taxon>Actinomycetes</taxon>
        <taxon>Micrococcales</taxon>
        <taxon>Microbacteriaceae</taxon>
        <taxon>Paramicrobacterium</taxon>
    </lineage>
</organism>
<dbReference type="CDD" id="cd06163">
    <property type="entry name" value="S2P-M50_PDZ_RseP-like"/>
    <property type="match status" value="1"/>
</dbReference>
<evidence type="ECO:0000256" key="6">
    <source>
        <dbReference type="ARBA" id="ARBA00022801"/>
    </source>
</evidence>
<evidence type="ECO:0000259" key="12">
    <source>
        <dbReference type="SMART" id="SM00228"/>
    </source>
</evidence>
<keyword evidence="7" id="KW-0862">Zinc</keyword>
<dbReference type="InterPro" id="IPR008915">
    <property type="entry name" value="Peptidase_M50"/>
</dbReference>
<dbReference type="GO" id="GO:0004222">
    <property type="term" value="F:metalloendopeptidase activity"/>
    <property type="evidence" value="ECO:0007669"/>
    <property type="project" value="InterPro"/>
</dbReference>
<protein>
    <submittedName>
        <fullName evidence="13">RIP metalloprotease RseP</fullName>
    </submittedName>
</protein>
<comment type="cofactor">
    <cofactor evidence="1">
        <name>Zn(2+)</name>
        <dbReference type="ChEBI" id="CHEBI:29105"/>
    </cofactor>
</comment>
<keyword evidence="9 13" id="KW-0482">Metalloprotease</keyword>
<evidence type="ECO:0000313" key="13">
    <source>
        <dbReference type="EMBL" id="PFG30956.1"/>
    </source>
</evidence>
<proteinExistence type="inferred from homology"/>
<dbReference type="GO" id="GO:0006508">
    <property type="term" value="P:proteolysis"/>
    <property type="evidence" value="ECO:0007669"/>
    <property type="project" value="UniProtKB-KW"/>
</dbReference>
<sequence length="489" mass="51687">MCHHALTGRRQPEQRRSRYRFRVESVLLYIFGVLIIVAGLAVSIGLHELGHLVPAKLFGVKVTQYMIGFGKTLFSRRKGETEYGIKAIPLGGYISMIGMFPPTKPGEKVHASSTGFVQQLSDAHSERDATDVAGAIEGAIEEPSEDDTKRRAFDSLVQDARDMSAETIGDGEDSRAFYRLPVYKRIIVMLGGPAMNLVLAILFYGIVLVGFGAPAASVGAVSECVQPADAAEQSCPADAEPSPAAAAGFEPGDRVVSIDGNAVTSWDQFSAIIRDHPGDDLAVTVLRDGEHESLTLTPKLTSRPESAGSETTVEVGFAGVSMAGDIQQQPVTAVLPAVGDNIGAVVGIITHLPQRLVDIAQAAFGTEERDPNGPMSVVGVGRLAGEVVSIDTIPVVAKAQTMFGILASLNVALFVFNLIPLTPLDGGHVAAALWEAIKKGWAKLRGKKDPGPVDAAKLMPLTFTVVVILGGMSVLLVYADIVKPVTLFG</sequence>
<dbReference type="AlphaFoldDB" id="A0A2A9DX55"/>
<dbReference type="CDD" id="cd23081">
    <property type="entry name" value="cpPDZ_EcRseP-like"/>
    <property type="match status" value="1"/>
</dbReference>
<evidence type="ECO:0000256" key="3">
    <source>
        <dbReference type="ARBA" id="ARBA00007931"/>
    </source>
</evidence>
<accession>A0A2A9DX55</accession>
<keyword evidence="14" id="KW-1185">Reference proteome</keyword>
<feature type="domain" description="PDZ" evidence="12">
    <location>
        <begin position="202"/>
        <end position="289"/>
    </location>
</feature>
<evidence type="ECO:0000256" key="9">
    <source>
        <dbReference type="ARBA" id="ARBA00023049"/>
    </source>
</evidence>
<keyword evidence="8 11" id="KW-1133">Transmembrane helix</keyword>
<feature type="transmembrane region" description="Helical" evidence="11">
    <location>
        <begin position="411"/>
        <end position="437"/>
    </location>
</feature>
<dbReference type="InterPro" id="IPR041489">
    <property type="entry name" value="PDZ_6"/>
</dbReference>
<evidence type="ECO:0000256" key="2">
    <source>
        <dbReference type="ARBA" id="ARBA00004141"/>
    </source>
</evidence>
<dbReference type="EMBL" id="PDJE01000001">
    <property type="protein sequence ID" value="PFG30956.1"/>
    <property type="molecule type" value="Genomic_DNA"/>
</dbReference>
<name>A0A2A9DX55_9MICO</name>
<dbReference type="Pfam" id="PF17820">
    <property type="entry name" value="PDZ_6"/>
    <property type="match status" value="1"/>
</dbReference>
<dbReference type="Proteomes" id="UP000221369">
    <property type="component" value="Unassembled WGS sequence"/>
</dbReference>
<keyword evidence="6" id="KW-0378">Hydrolase</keyword>
<feature type="transmembrane region" description="Helical" evidence="11">
    <location>
        <begin position="458"/>
        <end position="479"/>
    </location>
</feature>
<keyword evidence="10 11" id="KW-0472">Membrane</keyword>
<dbReference type="InterPro" id="IPR036034">
    <property type="entry name" value="PDZ_sf"/>
</dbReference>
<comment type="subcellular location">
    <subcellularLocation>
        <location evidence="2">Membrane</location>
        <topology evidence="2">Multi-pass membrane protein</topology>
    </subcellularLocation>
</comment>
<reference evidence="13 14" key="1">
    <citation type="submission" date="2017-10" db="EMBL/GenBank/DDBJ databases">
        <title>Sequencing the genomes of 1000 actinobacteria strains.</title>
        <authorList>
            <person name="Klenk H.-P."/>
        </authorList>
    </citation>
    <scope>NUCLEOTIDE SEQUENCE [LARGE SCALE GENOMIC DNA]</scope>
    <source>
        <strain evidence="13 14">DSM 21798</strain>
    </source>
</reference>
<dbReference type="InterPro" id="IPR004387">
    <property type="entry name" value="Pept_M50_Zn"/>
</dbReference>